<gene>
    <name evidence="9" type="ORF">E4L98_13430</name>
</gene>
<dbReference type="EMBL" id="SPVG01000135">
    <property type="protein sequence ID" value="TFW21450.1"/>
    <property type="molecule type" value="Genomic_DNA"/>
</dbReference>
<dbReference type="GO" id="GO:0017000">
    <property type="term" value="P:antibiotic biosynthetic process"/>
    <property type="evidence" value="ECO:0007669"/>
    <property type="project" value="InterPro"/>
</dbReference>
<comment type="subcellular location">
    <subcellularLocation>
        <location evidence="1">Cell inner membrane</location>
        <topology evidence="1">Single-pass membrane protein</topology>
    </subcellularLocation>
</comment>
<keyword evidence="7" id="KW-1133">Transmembrane helix</keyword>
<dbReference type="Gene3D" id="2.40.30.170">
    <property type="match status" value="1"/>
</dbReference>
<comment type="similarity">
    <text evidence="2">Belongs to the membrane fusion protein (MFP) (TC 8.A.1) family.</text>
</comment>
<evidence type="ECO:0000256" key="1">
    <source>
        <dbReference type="ARBA" id="ARBA00004377"/>
    </source>
</evidence>
<keyword evidence="6" id="KW-0812">Transmembrane</keyword>
<dbReference type="CDD" id="cd03747">
    <property type="entry name" value="Ntn_PGA_like"/>
    <property type="match status" value="1"/>
</dbReference>
<comment type="caution">
    <text evidence="9">The sequence shown here is derived from an EMBL/GenBank/DDBJ whole genome shotgun (WGS) entry which is preliminary data.</text>
</comment>
<evidence type="ECO:0000256" key="4">
    <source>
        <dbReference type="ARBA" id="ARBA00022475"/>
    </source>
</evidence>
<keyword evidence="4" id="KW-1003">Cell membrane</keyword>
<protein>
    <submittedName>
        <fullName evidence="9">HlyD family efflux transporter periplasmic adaptor subunit</fullName>
    </submittedName>
</protein>
<sequence length="506" mass="53547">GRHVEPDHFRLMMDCAAIVADDMHLGIQLPAIWYRAALQYPDGKGGQRRVVGVTLPGAPFVVVGSNGHVAWGFTNSYGDYMDFIALDTDAARPGQVRTQAGWETPVLHEETILVKGAPAARLAVRETSLGPVRATPAGAYALHWTAHTPRAVNFNGLRLESADTLEQALAIAPTLGIPAQNFVGGDDRGNIGWTIAGPLPRRAAPGVASTYPMTADDPAGVWQGWLAPDEYPKVLNPPGGHLATANSRQLAGSGAISAEDIHHAEDSAKTARAALDVAQQQLASAGALIDQTSVASHPEVQAAVAQLREAYIANARTTLRAPVSGLVTKRSVQLGQRVNAGAALMSIVPPEQMWVNANFKESQLRDIRIGQTVELSADVYGKQLRYRGRVIGQDAGTGSAFALLPAQNASGNWIKVVQRVPIRIALDPQQLAAHPLKLGLSMHVTVDTHDRSGAVAKQTVAGRAAYTTDVFAHELAEADQLVERIVADAGAHTVTAAATARLAKVN</sequence>
<dbReference type="Gene3D" id="2.30.120.10">
    <property type="match status" value="1"/>
</dbReference>
<evidence type="ECO:0000313" key="10">
    <source>
        <dbReference type="Proteomes" id="UP000297729"/>
    </source>
</evidence>
<organism evidence="9 10">
    <name type="scientific">Duganella callida</name>
    <dbReference type="NCBI Taxonomy" id="2561932"/>
    <lineage>
        <taxon>Bacteria</taxon>
        <taxon>Pseudomonadati</taxon>
        <taxon>Pseudomonadota</taxon>
        <taxon>Betaproteobacteria</taxon>
        <taxon>Burkholderiales</taxon>
        <taxon>Oxalobacteraceae</taxon>
        <taxon>Telluria group</taxon>
        <taxon>Duganella</taxon>
    </lineage>
</organism>
<evidence type="ECO:0000313" key="9">
    <source>
        <dbReference type="EMBL" id="TFW21450.1"/>
    </source>
</evidence>
<proteinExistence type="inferred from homology"/>
<name>A0A4Y9SI08_9BURK</name>
<dbReference type="Gene3D" id="3.60.20.10">
    <property type="entry name" value="Glutamine Phosphoribosylpyrophosphate, subunit 1, domain 1"/>
    <property type="match status" value="1"/>
</dbReference>
<reference evidence="9 10" key="1">
    <citation type="submission" date="2019-03" db="EMBL/GenBank/DDBJ databases">
        <title>Draft Genome Sequence of Duganella callidus sp. nov., a Novel Duganella Species Isolated from Cultivated Soil.</title>
        <authorList>
            <person name="Raths R."/>
            <person name="Peta V."/>
            <person name="Bucking H."/>
        </authorList>
    </citation>
    <scope>NUCLEOTIDE SEQUENCE [LARGE SCALE GENOMIC DNA]</scope>
    <source>
        <strain evidence="9 10">DN04</strain>
    </source>
</reference>
<dbReference type="AlphaFoldDB" id="A0A4Y9SI08"/>
<dbReference type="GO" id="GO:0046677">
    <property type="term" value="P:response to antibiotic"/>
    <property type="evidence" value="ECO:0007669"/>
    <property type="project" value="UniProtKB-ARBA"/>
</dbReference>
<dbReference type="OrthoDB" id="9760084at2"/>
<dbReference type="GO" id="GO:0015721">
    <property type="term" value="P:bile acid and bile salt transport"/>
    <property type="evidence" value="ECO:0007669"/>
    <property type="project" value="UniProtKB-ARBA"/>
</dbReference>
<evidence type="ECO:0000256" key="5">
    <source>
        <dbReference type="ARBA" id="ARBA00022519"/>
    </source>
</evidence>
<dbReference type="PANTHER" id="PTHR34218:SF4">
    <property type="entry name" value="ACYL-HOMOSERINE LACTONE ACYLASE QUIP"/>
    <property type="match status" value="1"/>
</dbReference>
<dbReference type="GO" id="GO:0005886">
    <property type="term" value="C:plasma membrane"/>
    <property type="evidence" value="ECO:0007669"/>
    <property type="project" value="UniProtKB-SubCell"/>
</dbReference>
<evidence type="ECO:0000256" key="2">
    <source>
        <dbReference type="ARBA" id="ARBA00009477"/>
    </source>
</evidence>
<dbReference type="Pfam" id="PF01804">
    <property type="entry name" value="Penicil_amidase"/>
    <property type="match status" value="1"/>
</dbReference>
<dbReference type="Proteomes" id="UP000297729">
    <property type="component" value="Unassembled WGS sequence"/>
</dbReference>
<dbReference type="InterPro" id="IPR029055">
    <property type="entry name" value="Ntn_hydrolases_N"/>
</dbReference>
<dbReference type="SUPFAM" id="SSF56235">
    <property type="entry name" value="N-terminal nucleophile aminohydrolases (Ntn hydrolases)"/>
    <property type="match status" value="1"/>
</dbReference>
<keyword evidence="10" id="KW-1185">Reference proteome</keyword>
<keyword evidence="3" id="KW-0813">Transport</keyword>
<dbReference type="InterPro" id="IPR043146">
    <property type="entry name" value="Penicillin_amidase_N_B-knob"/>
</dbReference>
<dbReference type="RefSeq" id="WP_135202061.1">
    <property type="nucleotide sequence ID" value="NZ_SPVG01000135.1"/>
</dbReference>
<evidence type="ECO:0000256" key="6">
    <source>
        <dbReference type="ARBA" id="ARBA00022692"/>
    </source>
</evidence>
<feature type="non-terminal residue" evidence="9">
    <location>
        <position position="1"/>
    </location>
</feature>
<keyword evidence="5" id="KW-0997">Cell inner membrane</keyword>
<dbReference type="GO" id="GO:1990961">
    <property type="term" value="P:xenobiotic detoxification by transmembrane export across the plasma membrane"/>
    <property type="evidence" value="ECO:0007669"/>
    <property type="project" value="UniProtKB-ARBA"/>
</dbReference>
<accession>A0A4Y9SI08</accession>
<evidence type="ECO:0000256" key="3">
    <source>
        <dbReference type="ARBA" id="ARBA00022448"/>
    </source>
</evidence>
<evidence type="ECO:0000256" key="7">
    <source>
        <dbReference type="ARBA" id="ARBA00022989"/>
    </source>
</evidence>
<dbReference type="InterPro" id="IPR002692">
    <property type="entry name" value="S45"/>
</dbReference>
<keyword evidence="8" id="KW-0472">Membrane</keyword>
<dbReference type="PANTHER" id="PTHR34218">
    <property type="entry name" value="PEPTIDASE S45 PENICILLIN AMIDASE"/>
    <property type="match status" value="1"/>
</dbReference>
<dbReference type="FunFam" id="2.40.30.170:FF:000003">
    <property type="entry name" value="Multidrug resistance protein A"/>
    <property type="match status" value="1"/>
</dbReference>
<dbReference type="GO" id="GO:0016787">
    <property type="term" value="F:hydrolase activity"/>
    <property type="evidence" value="ECO:0007669"/>
    <property type="project" value="InterPro"/>
</dbReference>
<evidence type="ECO:0000256" key="8">
    <source>
        <dbReference type="ARBA" id="ARBA00023136"/>
    </source>
</evidence>